<gene>
    <name evidence="1" type="ORF">SAMN05216476_3837</name>
</gene>
<protein>
    <submittedName>
        <fullName evidence="1">Uncharacterized protein</fullName>
    </submittedName>
</protein>
<organism evidence="1 2">
    <name type="scientific">Pseudomonas mediterranea</name>
    <dbReference type="NCBI Taxonomy" id="183795"/>
    <lineage>
        <taxon>Bacteria</taxon>
        <taxon>Pseudomonadati</taxon>
        <taxon>Pseudomonadota</taxon>
        <taxon>Gammaproteobacteria</taxon>
        <taxon>Pseudomonadales</taxon>
        <taxon>Pseudomonadaceae</taxon>
        <taxon>Pseudomonas</taxon>
    </lineage>
</organism>
<dbReference type="Proteomes" id="UP000183772">
    <property type="component" value="Chromosome I"/>
</dbReference>
<proteinExistence type="predicted"/>
<name>A0AAX2DFD6_9PSED</name>
<sequence length="189" mass="20700">MEVGHPGPLKVGSHSIAVHFTTAIASRLAPTLDRRWMHYLRTTQGPCGSRACPRRRRYIRHGCKLNHRHREQARSHIGSAVDALLAYDTGPLWEPGLSAKAAVHSTWMQAEPPPSRAGSLPHWIGGGCIAFVRRRAPVGASLLAMTAAHPTFSYLIHRSPICPRNTGAGGFPLHTVKHIFGFSHMSQTT</sequence>
<evidence type="ECO:0000313" key="1">
    <source>
        <dbReference type="EMBL" id="SDU63435.1"/>
    </source>
</evidence>
<evidence type="ECO:0000313" key="2">
    <source>
        <dbReference type="Proteomes" id="UP000183772"/>
    </source>
</evidence>
<keyword evidence="2" id="KW-1185">Reference proteome</keyword>
<accession>A0AAX2DFD6</accession>
<dbReference type="EMBL" id="LT629790">
    <property type="protein sequence ID" value="SDU63435.1"/>
    <property type="molecule type" value="Genomic_DNA"/>
</dbReference>
<dbReference type="AlphaFoldDB" id="A0AAX2DFD6"/>
<reference evidence="1 2" key="1">
    <citation type="submission" date="2016-10" db="EMBL/GenBank/DDBJ databases">
        <authorList>
            <person name="Varghese N."/>
            <person name="Submissions S."/>
        </authorList>
    </citation>
    <scope>NUCLEOTIDE SEQUENCE [LARGE SCALE GENOMIC DNA]</scope>
    <source>
        <strain evidence="1 2">DSM 16733</strain>
    </source>
</reference>